<feature type="transmembrane region" description="Helical" evidence="1">
    <location>
        <begin position="56"/>
        <end position="77"/>
    </location>
</feature>
<accession>A0AAE7NSW9</accession>
<dbReference type="Proteomes" id="UP000594015">
    <property type="component" value="Chromosome"/>
</dbReference>
<evidence type="ECO:0000256" key="1">
    <source>
        <dbReference type="SAM" id="Phobius"/>
    </source>
</evidence>
<dbReference type="RefSeq" id="WP_027559528.1">
    <property type="nucleotide sequence ID" value="NZ_AXAD01000003.1"/>
</dbReference>
<evidence type="ECO:0000313" key="2">
    <source>
        <dbReference type="EMBL" id="QOZ69695.1"/>
    </source>
</evidence>
<dbReference type="EMBL" id="CP030050">
    <property type="protein sequence ID" value="QOZ69695.1"/>
    <property type="molecule type" value="Genomic_DNA"/>
</dbReference>
<organism evidence="2 3">
    <name type="scientific">Bradyrhizobium arachidis</name>
    <dbReference type="NCBI Taxonomy" id="858423"/>
    <lineage>
        <taxon>Bacteria</taxon>
        <taxon>Pseudomonadati</taxon>
        <taxon>Pseudomonadota</taxon>
        <taxon>Alphaproteobacteria</taxon>
        <taxon>Hyphomicrobiales</taxon>
        <taxon>Nitrobacteraceae</taxon>
        <taxon>Bradyrhizobium</taxon>
    </lineage>
</organism>
<protein>
    <submittedName>
        <fullName evidence="2">Uncharacterized protein</fullName>
    </submittedName>
</protein>
<keyword evidence="1" id="KW-0472">Membrane</keyword>
<gene>
    <name evidence="2" type="ORF">WN72_27785</name>
</gene>
<dbReference type="KEGG" id="barh:WN72_27785"/>
<keyword evidence="1" id="KW-0812">Transmembrane</keyword>
<evidence type="ECO:0000313" key="3">
    <source>
        <dbReference type="Proteomes" id="UP000594015"/>
    </source>
</evidence>
<reference evidence="2 3" key="1">
    <citation type="submission" date="2018-06" db="EMBL/GenBank/DDBJ databases">
        <title>Comparative genomics of Bradyrhizobium nodulating Arachidis hypogaea.</title>
        <authorList>
            <person name="Li Y."/>
        </authorList>
    </citation>
    <scope>NUCLEOTIDE SEQUENCE [LARGE SCALE GENOMIC DNA]</scope>
    <source>
        <strain evidence="2 3">CCBAU 051107</strain>
    </source>
</reference>
<keyword evidence="1" id="KW-1133">Transmembrane helix</keyword>
<dbReference type="AlphaFoldDB" id="A0AAE7NSW9"/>
<proteinExistence type="predicted"/>
<name>A0AAE7NSW9_9BRAD</name>
<sequence length="78" mass="8389">MESIPRQNPQAALMSLEAAASSARGGFACLFSTADEYESALINERRAQGRYTQGRSYWPVALFIGCTLIVAGTALLFA</sequence>